<dbReference type="EMBL" id="CAJPWZ010002227">
    <property type="protein sequence ID" value="CAG2234207.1"/>
    <property type="molecule type" value="Genomic_DNA"/>
</dbReference>
<dbReference type="AlphaFoldDB" id="A0A8S3TUX3"/>
<dbReference type="SMART" id="SM00248">
    <property type="entry name" value="ANK"/>
    <property type="match status" value="2"/>
</dbReference>
<dbReference type="Proteomes" id="UP000683360">
    <property type="component" value="Unassembled WGS sequence"/>
</dbReference>
<keyword evidence="1" id="KW-0040">ANK repeat</keyword>
<dbReference type="Pfam" id="PF12796">
    <property type="entry name" value="Ank_2"/>
    <property type="match status" value="1"/>
</dbReference>
<protein>
    <submittedName>
        <fullName evidence="2">Uncharacterized protein</fullName>
    </submittedName>
</protein>
<gene>
    <name evidence="2" type="ORF">MEDL_46850</name>
</gene>
<evidence type="ECO:0000313" key="3">
    <source>
        <dbReference type="Proteomes" id="UP000683360"/>
    </source>
</evidence>
<accession>A0A8S3TUX3</accession>
<dbReference type="InterPro" id="IPR002110">
    <property type="entry name" value="Ankyrin_rpt"/>
</dbReference>
<organism evidence="2 3">
    <name type="scientific">Mytilus edulis</name>
    <name type="common">Blue mussel</name>
    <dbReference type="NCBI Taxonomy" id="6550"/>
    <lineage>
        <taxon>Eukaryota</taxon>
        <taxon>Metazoa</taxon>
        <taxon>Spiralia</taxon>
        <taxon>Lophotrochozoa</taxon>
        <taxon>Mollusca</taxon>
        <taxon>Bivalvia</taxon>
        <taxon>Autobranchia</taxon>
        <taxon>Pteriomorphia</taxon>
        <taxon>Mytilida</taxon>
        <taxon>Mytiloidea</taxon>
        <taxon>Mytilidae</taxon>
        <taxon>Mytilinae</taxon>
        <taxon>Mytilus</taxon>
    </lineage>
</organism>
<evidence type="ECO:0000313" key="2">
    <source>
        <dbReference type="EMBL" id="CAG2234207.1"/>
    </source>
</evidence>
<keyword evidence="3" id="KW-1185">Reference proteome</keyword>
<comment type="caution">
    <text evidence="2">The sequence shown here is derived from an EMBL/GenBank/DDBJ whole genome shotgun (WGS) entry which is preliminary data.</text>
</comment>
<feature type="repeat" description="ANK" evidence="1">
    <location>
        <begin position="118"/>
        <end position="147"/>
    </location>
</feature>
<dbReference type="SUPFAM" id="SSF48403">
    <property type="entry name" value="Ankyrin repeat"/>
    <property type="match status" value="1"/>
</dbReference>
<sequence>MTNDKVNDNFIRIPESKEQLYLARLLKDINDGFVANVFLNKQLKYKSFRLQLIEFLEDKVDLHKTLSLLDTETMSTLLFSMVRQDFCDMLTLLLSEEVNVNCTNLEHVVRLADPLIFTPLHVASENGYIDTVIILLKHKANVDIICGMFETSYM</sequence>
<reference evidence="2" key="1">
    <citation type="submission" date="2021-03" db="EMBL/GenBank/DDBJ databases">
        <authorList>
            <person name="Bekaert M."/>
        </authorList>
    </citation>
    <scope>NUCLEOTIDE SEQUENCE</scope>
</reference>
<dbReference type="InterPro" id="IPR036770">
    <property type="entry name" value="Ankyrin_rpt-contain_sf"/>
</dbReference>
<dbReference type="PROSITE" id="PS50088">
    <property type="entry name" value="ANK_REPEAT"/>
    <property type="match status" value="1"/>
</dbReference>
<name>A0A8S3TUX3_MYTED</name>
<evidence type="ECO:0000256" key="1">
    <source>
        <dbReference type="PROSITE-ProRule" id="PRU00023"/>
    </source>
</evidence>
<dbReference type="Gene3D" id="1.25.40.20">
    <property type="entry name" value="Ankyrin repeat-containing domain"/>
    <property type="match status" value="1"/>
</dbReference>
<proteinExistence type="predicted"/>
<dbReference type="PROSITE" id="PS50297">
    <property type="entry name" value="ANK_REP_REGION"/>
    <property type="match status" value="1"/>
</dbReference>